<gene>
    <name evidence="2" type="ORF">Baya_0109</name>
</gene>
<evidence type="ECO:0000256" key="1">
    <source>
        <dbReference type="SAM" id="MobiDB-lite"/>
    </source>
</evidence>
<protein>
    <submittedName>
        <fullName evidence="2">Uncharacterized protein</fullName>
    </submittedName>
</protein>
<dbReference type="OrthoDB" id="10654206at2759"/>
<accession>A0A556THA6</accession>
<sequence length="114" mass="12279">MSAETVLPPEGPVGPDKQQHGTSLLLVANPQGTCQTDAKRLPDTTETSTTPSSRDRCADGQEGLNRDDLTNGDPIRELSGDVAPSCPVCLQVHWLRSRSFREASDHSGVTREPK</sequence>
<feature type="region of interest" description="Disordered" evidence="1">
    <location>
        <begin position="1"/>
        <end position="82"/>
    </location>
</feature>
<reference evidence="2 3" key="1">
    <citation type="journal article" date="2019" name="Genome Biol. Evol.">
        <title>Whole-Genome Sequencing of the Giant Devil Catfish, Bagarius yarrelli.</title>
        <authorList>
            <person name="Jiang W."/>
            <person name="Lv Y."/>
            <person name="Cheng L."/>
            <person name="Yang K."/>
            <person name="Chao B."/>
            <person name="Wang X."/>
            <person name="Li Y."/>
            <person name="Pan X."/>
            <person name="You X."/>
            <person name="Zhang Y."/>
            <person name="Yang J."/>
            <person name="Li J."/>
            <person name="Zhang X."/>
            <person name="Liu S."/>
            <person name="Sun C."/>
            <person name="Yang J."/>
            <person name="Shi Q."/>
        </authorList>
    </citation>
    <scope>NUCLEOTIDE SEQUENCE [LARGE SCALE GENOMIC DNA]</scope>
    <source>
        <strain evidence="2">JWS20170419001</strain>
        <tissue evidence="2">Muscle</tissue>
    </source>
</reference>
<evidence type="ECO:0000313" key="2">
    <source>
        <dbReference type="EMBL" id="TSK13235.1"/>
    </source>
</evidence>
<feature type="compositionally biased region" description="Basic and acidic residues" evidence="1">
    <location>
        <begin position="53"/>
        <end position="79"/>
    </location>
</feature>
<keyword evidence="3" id="KW-1185">Reference proteome</keyword>
<name>A0A556THA6_BAGYA</name>
<comment type="caution">
    <text evidence="2">The sequence shown here is derived from an EMBL/GenBank/DDBJ whole genome shotgun (WGS) entry which is preliminary data.</text>
</comment>
<dbReference type="AlphaFoldDB" id="A0A556THA6"/>
<proteinExistence type="predicted"/>
<dbReference type="EMBL" id="VCAZ01000001">
    <property type="protein sequence ID" value="TSK13235.1"/>
    <property type="molecule type" value="Genomic_DNA"/>
</dbReference>
<evidence type="ECO:0000313" key="3">
    <source>
        <dbReference type="Proteomes" id="UP000319801"/>
    </source>
</evidence>
<dbReference type="Proteomes" id="UP000319801">
    <property type="component" value="Unassembled WGS sequence"/>
</dbReference>
<organism evidence="2 3">
    <name type="scientific">Bagarius yarrelli</name>
    <name type="common">Goonch</name>
    <name type="synonym">Bagrus yarrelli</name>
    <dbReference type="NCBI Taxonomy" id="175774"/>
    <lineage>
        <taxon>Eukaryota</taxon>
        <taxon>Metazoa</taxon>
        <taxon>Chordata</taxon>
        <taxon>Craniata</taxon>
        <taxon>Vertebrata</taxon>
        <taxon>Euteleostomi</taxon>
        <taxon>Actinopterygii</taxon>
        <taxon>Neopterygii</taxon>
        <taxon>Teleostei</taxon>
        <taxon>Ostariophysi</taxon>
        <taxon>Siluriformes</taxon>
        <taxon>Sisoridae</taxon>
        <taxon>Sisorinae</taxon>
        <taxon>Bagarius</taxon>
    </lineage>
</organism>